<dbReference type="AlphaFoldDB" id="A0A0A2A496"/>
<accession>A0A0A2A496</accession>
<dbReference type="STRING" id="93057.EU95_1349"/>
<evidence type="ECO:0000313" key="1">
    <source>
        <dbReference type="EMBL" id="KGF95656.1"/>
    </source>
</evidence>
<protein>
    <submittedName>
        <fullName evidence="1">Uncharacterized protein</fullName>
    </submittedName>
</protein>
<name>A0A0A2A496_PROMR</name>
<comment type="caution">
    <text evidence="1">The sequence shown here is derived from an EMBL/GenBank/DDBJ whole genome shotgun (WGS) entry which is preliminary data.</text>
</comment>
<evidence type="ECO:0000313" key="2">
    <source>
        <dbReference type="Proteomes" id="UP000030355"/>
    </source>
</evidence>
<sequence>MNFLYFVLGLAMISGISAMMKIGNNINNLMFLSTFKESDYIQSDLPIYDRKILEILNNYSGPDVDVCSYIKEKLSETLYENGEVFLSSGTQTPSSNSLFLGSCVLVNKDINHRVIIKKNNLGSFNLFSCYLKDETFCPYEVNK</sequence>
<gene>
    <name evidence="1" type="ORF">EU95_1349</name>
</gene>
<dbReference type="RefSeq" id="WP_032522467.1">
    <property type="nucleotide sequence ID" value="NZ_CP138977.1"/>
</dbReference>
<dbReference type="EMBL" id="JNAL01000014">
    <property type="protein sequence ID" value="KGF95656.1"/>
    <property type="molecule type" value="Genomic_DNA"/>
</dbReference>
<dbReference type="Proteomes" id="UP000030355">
    <property type="component" value="Unassembled WGS sequence"/>
</dbReference>
<organism evidence="1 2">
    <name type="scientific">Prochlorococcus marinus str. MIT 9201</name>
    <dbReference type="NCBI Taxonomy" id="93057"/>
    <lineage>
        <taxon>Bacteria</taxon>
        <taxon>Bacillati</taxon>
        <taxon>Cyanobacteriota</taxon>
        <taxon>Cyanophyceae</taxon>
        <taxon>Synechococcales</taxon>
        <taxon>Prochlorococcaceae</taxon>
        <taxon>Prochlorococcus</taxon>
    </lineage>
</organism>
<reference evidence="2" key="1">
    <citation type="journal article" date="2014" name="Sci. Data">
        <title>Genomes of diverse isolates of the marine cyanobacterium Prochlorococcus.</title>
        <authorList>
            <person name="Biller S."/>
            <person name="Berube P."/>
            <person name="Thompson J."/>
            <person name="Kelly L."/>
            <person name="Roggensack S."/>
            <person name="Awad L."/>
            <person name="Roache-Johnson K."/>
            <person name="Ding H."/>
            <person name="Giovannoni S.J."/>
            <person name="Moore L.R."/>
            <person name="Chisholm S.W."/>
        </authorList>
    </citation>
    <scope>NUCLEOTIDE SEQUENCE [LARGE SCALE GENOMIC DNA]</scope>
    <source>
        <strain evidence="2">MIT 9201</strain>
    </source>
</reference>
<proteinExistence type="predicted"/>